<organism evidence="1 2">
    <name type="scientific">Camellia lanceoleosa</name>
    <dbReference type="NCBI Taxonomy" id="1840588"/>
    <lineage>
        <taxon>Eukaryota</taxon>
        <taxon>Viridiplantae</taxon>
        <taxon>Streptophyta</taxon>
        <taxon>Embryophyta</taxon>
        <taxon>Tracheophyta</taxon>
        <taxon>Spermatophyta</taxon>
        <taxon>Magnoliopsida</taxon>
        <taxon>eudicotyledons</taxon>
        <taxon>Gunneridae</taxon>
        <taxon>Pentapetalae</taxon>
        <taxon>asterids</taxon>
        <taxon>Ericales</taxon>
        <taxon>Theaceae</taxon>
        <taxon>Camellia</taxon>
    </lineage>
</organism>
<sequence length="663" mass="73777">MSDDRFGAIVTALMGPVKEFHQMPWKVTGCVVALLYWLCEHSSIIEPQTENMFPVFMKWDIGKLLIKGQGVDLSGPVKFQVKVDRLRSFEYEREMLGAEVVEFGDVKADVVECAGGDDAFVEECGINDTHMSDAVRKDDLDFGFDDVREECSSWEGREVRSPVGRNEATVLRGATFVNDNEGLKFSRVDEYGTAIAKLELENKKKDEKIALLEGEVDGLKRKLEVQAVNIVGGFECVLGIKNNEVDRLKKENIELRRSLSVLEDQLADRDVHVVTQAFREVEVRRDECGGSGDGVRIGGETVCNVSPIRTGMGGAYVCNEGVGPGKGFGVSDSDGEQHGLTAGGIFKVDLCDMDDGLPVAVGQTSFKSDAGADVVIRSADFGSSGVIVDVDAVVVKGSKWSGFDINNRLGVWKMMTMEEKCKIKQEYDRHGDRAVIWEDSVAGVVVDFTDVKNLIRQSSLRGNVIDGYVELLKSEHVRMYGADELADKSYFFSSVCLDMVKSEDVRAREKFVRANVSAATDCRFIHFPMCHDGHWTLVVYDTEDGTWKHYNPMRQRGDRDDAHHNVATLLKERVTNVMKQTLREFGLDEQSIRTNFSNSLEAVTRCPQQKPGTLDCGVIVCAIMRQYVHRADVERSLHGSNCVILRANMVKAFVNDPKRGLKE</sequence>
<dbReference type="Proteomes" id="UP001060215">
    <property type="component" value="Chromosome 14"/>
</dbReference>
<evidence type="ECO:0000313" key="2">
    <source>
        <dbReference type="Proteomes" id="UP001060215"/>
    </source>
</evidence>
<comment type="caution">
    <text evidence="1">The sequence shown here is derived from an EMBL/GenBank/DDBJ whole genome shotgun (WGS) entry which is preliminary data.</text>
</comment>
<proteinExistence type="predicted"/>
<dbReference type="EMBL" id="CM045771">
    <property type="protein sequence ID" value="KAI7988485.1"/>
    <property type="molecule type" value="Genomic_DNA"/>
</dbReference>
<gene>
    <name evidence="1" type="ORF">LOK49_LG13G01928</name>
</gene>
<protein>
    <submittedName>
        <fullName evidence="1">Uncharacterized protein</fullName>
    </submittedName>
</protein>
<evidence type="ECO:0000313" key="1">
    <source>
        <dbReference type="EMBL" id="KAI7988485.1"/>
    </source>
</evidence>
<accession>A0ACC0FIG8</accession>
<keyword evidence="2" id="KW-1185">Reference proteome</keyword>
<name>A0ACC0FIG8_9ERIC</name>
<reference evidence="1 2" key="1">
    <citation type="journal article" date="2022" name="Plant J.">
        <title>Chromosome-level genome of Camellia lanceoleosa provides a valuable resource for understanding genome evolution and self-incompatibility.</title>
        <authorList>
            <person name="Gong W."/>
            <person name="Xiao S."/>
            <person name="Wang L."/>
            <person name="Liao Z."/>
            <person name="Chang Y."/>
            <person name="Mo W."/>
            <person name="Hu G."/>
            <person name="Li W."/>
            <person name="Zhao G."/>
            <person name="Zhu H."/>
            <person name="Hu X."/>
            <person name="Ji K."/>
            <person name="Xiang X."/>
            <person name="Song Q."/>
            <person name="Yuan D."/>
            <person name="Jin S."/>
            <person name="Zhang L."/>
        </authorList>
    </citation>
    <scope>NUCLEOTIDE SEQUENCE [LARGE SCALE GENOMIC DNA]</scope>
    <source>
        <strain evidence="1">SQ_2022a</strain>
    </source>
</reference>